<gene>
    <name evidence="2" type="ORF">BRCON_0704</name>
</gene>
<dbReference type="InterPro" id="IPR001538">
    <property type="entry name" value="Man6P_isomerase-2_C"/>
</dbReference>
<evidence type="ECO:0000259" key="1">
    <source>
        <dbReference type="Pfam" id="PF01050"/>
    </source>
</evidence>
<dbReference type="SUPFAM" id="SSF51182">
    <property type="entry name" value="RmlC-like cupins"/>
    <property type="match status" value="1"/>
</dbReference>
<evidence type="ECO:0000313" key="2">
    <source>
        <dbReference type="EMBL" id="AXA35481.1"/>
    </source>
</evidence>
<organism evidence="2 3">
    <name type="scientific">Sumerlaea chitinivorans</name>
    <dbReference type="NCBI Taxonomy" id="2250252"/>
    <lineage>
        <taxon>Bacteria</taxon>
        <taxon>Candidatus Sumerlaeota</taxon>
        <taxon>Candidatus Sumerlaeia</taxon>
        <taxon>Candidatus Sumerlaeales</taxon>
        <taxon>Candidatus Sumerlaeaceae</taxon>
        <taxon>Candidatus Sumerlaea</taxon>
    </lineage>
</organism>
<feature type="domain" description="Mannose-6-phosphate isomerase type II C-terminal" evidence="1">
    <location>
        <begin position="65"/>
        <end position="165"/>
    </location>
</feature>
<dbReference type="Gene3D" id="2.60.120.10">
    <property type="entry name" value="Jelly Rolls"/>
    <property type="match status" value="1"/>
</dbReference>
<dbReference type="AlphaFoldDB" id="A0A2Z4Y2T3"/>
<dbReference type="Proteomes" id="UP000262583">
    <property type="component" value="Chromosome"/>
</dbReference>
<accession>A0A2Z4Y2T3</accession>
<protein>
    <recommendedName>
        <fullName evidence="1">Mannose-6-phosphate isomerase type II C-terminal domain-containing protein</fullName>
    </recommendedName>
</protein>
<dbReference type="GO" id="GO:0016779">
    <property type="term" value="F:nucleotidyltransferase activity"/>
    <property type="evidence" value="ECO:0007669"/>
    <property type="project" value="InterPro"/>
</dbReference>
<evidence type="ECO:0000313" key="3">
    <source>
        <dbReference type="Proteomes" id="UP000262583"/>
    </source>
</evidence>
<dbReference type="InterPro" id="IPR014710">
    <property type="entry name" value="RmlC-like_jellyroll"/>
</dbReference>
<sequence length="170" mass="19822">MIEHGQVKQWLFERAKAEIRGFGMAIVDELCDNTRPWGAFLRISDHSLPAFYQAYWQGIEVPVAEKNLRLDPKLLLVAPQARLSLQYHHRRREHWRVLDGPVRIVVGPNQDSLQEIVAQTGEVIRIEVGYWHRLEGLDCWGRVAEIWEHADPNHPSDENDIVRVQDDYGR</sequence>
<name>A0A2Z4Y2T3_SUMC1</name>
<reference evidence="2 3" key="1">
    <citation type="submission" date="2018-05" db="EMBL/GenBank/DDBJ databases">
        <title>A metagenomic window into the 2 km-deep terrestrial subsurface aquifer revealed taxonomically and functionally diverse microbial community comprising novel uncultured bacterial lineages.</title>
        <authorList>
            <person name="Kadnikov V.V."/>
            <person name="Mardanov A.V."/>
            <person name="Beletsky A.V."/>
            <person name="Banks D."/>
            <person name="Pimenov N.V."/>
            <person name="Frank Y.A."/>
            <person name="Karnachuk O.V."/>
            <person name="Ravin N.V."/>
        </authorList>
    </citation>
    <scope>NUCLEOTIDE SEQUENCE [LARGE SCALE GENOMIC DNA]</scope>
    <source>
        <strain evidence="2">BY</strain>
    </source>
</reference>
<dbReference type="EMBL" id="CP030759">
    <property type="protein sequence ID" value="AXA35481.1"/>
    <property type="molecule type" value="Genomic_DNA"/>
</dbReference>
<dbReference type="KEGG" id="schv:BRCON_0704"/>
<dbReference type="InterPro" id="IPR011051">
    <property type="entry name" value="RmlC_Cupin_sf"/>
</dbReference>
<dbReference type="Pfam" id="PF01050">
    <property type="entry name" value="MannoseP_isomer"/>
    <property type="match status" value="1"/>
</dbReference>
<proteinExistence type="predicted"/>
<dbReference type="GO" id="GO:0005976">
    <property type="term" value="P:polysaccharide metabolic process"/>
    <property type="evidence" value="ECO:0007669"/>
    <property type="project" value="InterPro"/>
</dbReference>